<accession>A0A425I2V8</accession>
<name>A0A425I2V8_TOXGO</name>
<dbReference type="VEuPathDB" id="ToxoDB:TGCAST_387770"/>
<feature type="compositionally biased region" description="Polar residues" evidence="1">
    <location>
        <begin position="134"/>
        <end position="146"/>
    </location>
</feature>
<evidence type="ECO:0000256" key="1">
    <source>
        <dbReference type="SAM" id="MobiDB-lite"/>
    </source>
</evidence>
<feature type="compositionally biased region" description="Basic and acidic residues" evidence="1">
    <location>
        <begin position="81"/>
        <end position="92"/>
    </location>
</feature>
<organism evidence="2 3">
    <name type="scientific">Toxoplasma gondii CAST</name>
    <dbReference type="NCBI Taxonomy" id="943122"/>
    <lineage>
        <taxon>Eukaryota</taxon>
        <taxon>Sar</taxon>
        <taxon>Alveolata</taxon>
        <taxon>Apicomplexa</taxon>
        <taxon>Conoidasida</taxon>
        <taxon>Coccidia</taxon>
        <taxon>Eucoccidiorida</taxon>
        <taxon>Eimeriorina</taxon>
        <taxon>Sarcocystidae</taxon>
        <taxon>Toxoplasma</taxon>
    </lineage>
</organism>
<dbReference type="Proteomes" id="UP000284452">
    <property type="component" value="Unassembled WGS sequence"/>
</dbReference>
<dbReference type="AlphaFoldDB" id="A0A425I2V8"/>
<feature type="region of interest" description="Disordered" evidence="1">
    <location>
        <begin position="1"/>
        <end position="92"/>
    </location>
</feature>
<gene>
    <name evidence="2" type="ORF">TGCAST_387770</name>
</gene>
<evidence type="ECO:0000313" key="3">
    <source>
        <dbReference type="Proteomes" id="UP000284452"/>
    </source>
</evidence>
<feature type="compositionally biased region" description="Low complexity" evidence="1">
    <location>
        <begin position="113"/>
        <end position="123"/>
    </location>
</feature>
<feature type="region of interest" description="Disordered" evidence="1">
    <location>
        <begin position="111"/>
        <end position="146"/>
    </location>
</feature>
<comment type="caution">
    <text evidence="2">The sequence shown here is derived from an EMBL/GenBank/DDBJ whole genome shotgun (WGS) entry which is preliminary data.</text>
</comment>
<protein>
    <submittedName>
        <fullName evidence="2">Uncharacterized protein</fullName>
    </submittedName>
</protein>
<dbReference type="EMBL" id="AHIV02000697">
    <property type="protein sequence ID" value="RQX73045.1"/>
    <property type="molecule type" value="Genomic_DNA"/>
</dbReference>
<feature type="compositionally biased region" description="Polar residues" evidence="1">
    <location>
        <begin position="67"/>
        <end position="79"/>
    </location>
</feature>
<evidence type="ECO:0000313" key="2">
    <source>
        <dbReference type="EMBL" id="RQX73045.1"/>
    </source>
</evidence>
<proteinExistence type="predicted"/>
<feature type="compositionally biased region" description="Basic and acidic residues" evidence="1">
    <location>
        <begin position="15"/>
        <end position="53"/>
    </location>
</feature>
<reference evidence="2 3" key="1">
    <citation type="submission" date="2017-10" db="EMBL/GenBank/DDBJ databases">
        <authorList>
            <person name="Sibley D."/>
            <person name="Venepally P."/>
            <person name="Karamycheva S."/>
            <person name="Hadjithomas M."/>
            <person name="Khan A."/>
            <person name="Brunk B."/>
            <person name="Roos D."/>
            <person name="Caler E."/>
            <person name="Lorenzi H."/>
        </authorList>
    </citation>
    <scope>NUCLEOTIDE SEQUENCE [LARGE SCALE GENOMIC DNA]</scope>
    <source>
        <strain evidence="2 3">CAST</strain>
    </source>
</reference>
<sequence length="146" mass="16461">MRRGRLRPQLTPIQRQREAKRELLRSEKQEERPQRETREGMRVSSGEKAKKEGASPLKRRRKEKTAASRTASLNRTQPFLESRRQRAKEVTHSARALQGEFWRLSRALGEPASSCRGIASSSSPLASRRCGCSENGSASSSEHCEG</sequence>